<reference evidence="6" key="1">
    <citation type="submission" date="2025-08" db="UniProtKB">
        <authorList>
            <consortium name="Ensembl"/>
        </authorList>
    </citation>
    <scope>IDENTIFICATION</scope>
</reference>
<dbReference type="GeneID" id="111838631"/>
<evidence type="ECO:0000256" key="3">
    <source>
        <dbReference type="ARBA" id="ARBA00022833"/>
    </source>
</evidence>
<feature type="compositionally biased region" description="Low complexity" evidence="4">
    <location>
        <begin position="488"/>
        <end position="503"/>
    </location>
</feature>
<keyword evidence="2" id="KW-0863">Zinc-finger</keyword>
<feature type="region of interest" description="Disordered" evidence="4">
    <location>
        <begin position="164"/>
        <end position="186"/>
    </location>
</feature>
<evidence type="ECO:0000256" key="2">
    <source>
        <dbReference type="ARBA" id="ARBA00022771"/>
    </source>
</evidence>
<keyword evidence="7" id="KW-1185">Reference proteome</keyword>
<feature type="compositionally biased region" description="Basic and acidic residues" evidence="4">
    <location>
        <begin position="511"/>
        <end position="530"/>
    </location>
</feature>
<dbReference type="SUPFAM" id="SSF57667">
    <property type="entry name" value="beta-beta-alpha zinc fingers"/>
    <property type="match status" value="1"/>
</dbReference>
<feature type="compositionally biased region" description="Basic residues" evidence="4">
    <location>
        <begin position="531"/>
        <end position="556"/>
    </location>
</feature>
<dbReference type="GO" id="GO:0008270">
    <property type="term" value="F:zinc ion binding"/>
    <property type="evidence" value="ECO:0007669"/>
    <property type="project" value="UniProtKB-KW"/>
</dbReference>
<dbReference type="AlphaFoldDB" id="A0A3B3QH06"/>
<feature type="compositionally biased region" description="Basic and acidic residues" evidence="4">
    <location>
        <begin position="577"/>
        <end position="593"/>
    </location>
</feature>
<feature type="compositionally biased region" description="Polar residues" evidence="4">
    <location>
        <begin position="171"/>
        <end position="181"/>
    </location>
</feature>
<dbReference type="RefSeq" id="XP_023657603.1">
    <property type="nucleotide sequence ID" value="XM_023801835.2"/>
</dbReference>
<evidence type="ECO:0000313" key="6">
    <source>
        <dbReference type="Ensembl" id="ENSPKIP00000005408.1"/>
    </source>
</evidence>
<sequence>MACYYIVISSTHLSNGHFRNIKGVFRGPLSKNGNRHLDYAEKEKAMAKALDDLKANFYCELCDKQYYKHQEFDNHINSYDHAHKQRLKDLKQREFARNVASKSRKDERKQERALRRLHQLAEQRREVQCAPGCGPMFKSTTVAVESSFRDDCCRGSVGGVLPATLDPGAQSDASKQAQWPSPNKGRKQAYGQKIAFSFSFPKKASIRLESSAAVFCEAADEGSARRGCRQKLRRAPVDHRSTGLFETEKIVSDEDVARDAGAKWVEDESRTEQSQGSLDPARKNDSPLPGSDLCVLLGHPLKMGSPYHVSQQSTAPLLNGADAVLDDSVESLKSDTADNKLEHGEGAEQELEIDRSVPLDGLSSLVKDTTASPEVDLQSQEKEVAGFGEKTPTPLPKPSQPFCSVLSRDGSTILPWPSEMLTFTRTEPSLSYSCNPLHFDFRASSGRSQVSKIQELAGPQINKESRADVTSASPERPLHFDKHNKEVSASLGDSSGQESSDGSFTQDLTDPADRKEDHVCGRHTRDTDGHKRPHKHKCTRRHSRERRHGRRHVGKPRGRDRCAHRSHKRRRRRKRNTQRERGRSRSIVERPENMLKGGRSWDECGSQFGNSVSEQAEQLEDAEKDDGTRKDAMETKSKEADDHSNCGASVQTQFNDLHIKPEVELRNKDEDPRVLLEECGSLVQSCSCACVALNMGRSHLSCAREGWVRLGRCSPKFHHNCLLKRRRSESESEEDRHSAKRQLGSHSMSSVGGASENEDEEGQETAHSAVRRCSKRQRRCSPSAASDVEMSGPDRCISSVYLEDPLIYIDPESAGLEKSIPGIVTDVSKSPLTAEDILIRHVSDEKPLDNSGNQDSAEKDLGDPVLECVNWLASSATNLNAQCSRDTILTVDPAVEMNAESEIKDTGAESAVPIPAAEGSDRPAAEVHLFQQTGEEPPRKEPQSHVKVGKPFQHSLQCPHERGPQGPWCQEGKLAREGLTSLQASPQGFQHLSDTEKHPILHLPVHRQTFPGKLKPVLSGPLQTVPVSQPVLHPVHLAPPMSSASITIRHTILQHHAAFLPPQTPLFSQVFPLARLPLGPEICPTPGPSAFMPQPQLSVMAPASIHPVAMTFHALPRAAMFPPVLPPHPAVIPLQPLF</sequence>
<dbReference type="PANTHER" id="PTHR17614">
    <property type="entry name" value="ZINC FINGER-CONTAINING"/>
    <property type="match status" value="1"/>
</dbReference>
<feature type="region of interest" description="Disordered" evidence="4">
    <location>
        <begin position="725"/>
        <end position="771"/>
    </location>
</feature>
<dbReference type="STRING" id="1676925.ENSPKIP00000005408"/>
<reference evidence="6" key="2">
    <citation type="submission" date="2025-09" db="UniProtKB">
        <authorList>
            <consortium name="Ensembl"/>
        </authorList>
    </citation>
    <scope>IDENTIFICATION</scope>
</reference>
<keyword evidence="3" id="KW-0862">Zinc</keyword>
<feature type="domain" description="C2H2-type" evidence="5">
    <location>
        <begin position="59"/>
        <end position="81"/>
    </location>
</feature>
<protein>
    <submittedName>
        <fullName evidence="6">Zinc finger protein 804A</fullName>
    </submittedName>
</protein>
<dbReference type="GO" id="GO:0005634">
    <property type="term" value="C:nucleus"/>
    <property type="evidence" value="ECO:0007669"/>
    <property type="project" value="TreeGrafter"/>
</dbReference>
<dbReference type="InterPro" id="IPR052445">
    <property type="entry name" value="ZnF-G_patch_domain"/>
</dbReference>
<keyword evidence="1" id="KW-0479">Metal-binding</keyword>
<feature type="region of interest" description="Disordered" evidence="4">
    <location>
        <begin position="369"/>
        <end position="402"/>
    </location>
</feature>
<evidence type="ECO:0000256" key="4">
    <source>
        <dbReference type="SAM" id="MobiDB-lite"/>
    </source>
</evidence>
<feature type="region of interest" description="Disordered" evidence="4">
    <location>
        <begin position="261"/>
        <end position="288"/>
    </location>
</feature>
<dbReference type="InterPro" id="IPR036236">
    <property type="entry name" value="Znf_C2H2_sf"/>
</dbReference>
<accession>A0A3B3QH06</accession>
<dbReference type="CTD" id="91752"/>
<feature type="compositionally biased region" description="Basic and acidic residues" evidence="4">
    <location>
        <begin position="261"/>
        <end position="271"/>
    </location>
</feature>
<dbReference type="PANTHER" id="PTHR17614:SF13">
    <property type="entry name" value="ZINC FINGER PROTEIN 804A"/>
    <property type="match status" value="1"/>
</dbReference>
<evidence type="ECO:0000313" key="7">
    <source>
        <dbReference type="Proteomes" id="UP000261540"/>
    </source>
</evidence>
<dbReference type="Proteomes" id="UP000261540">
    <property type="component" value="Unplaced"/>
</dbReference>
<feature type="compositionally biased region" description="Basic residues" evidence="4">
    <location>
        <begin position="564"/>
        <end position="576"/>
    </location>
</feature>
<name>A0A3B3QH06_9TELE</name>
<dbReference type="InterPro" id="IPR013087">
    <property type="entry name" value="Znf_C2H2_type"/>
</dbReference>
<feature type="compositionally biased region" description="Basic and acidic residues" evidence="4">
    <location>
        <begin position="476"/>
        <end position="486"/>
    </location>
</feature>
<dbReference type="GeneTree" id="ENSGT00940000160909"/>
<dbReference type="Ensembl" id="ENSPKIT00000029410.1">
    <property type="protein sequence ID" value="ENSPKIP00000005408.1"/>
    <property type="gene ID" value="ENSPKIG00000022091.1"/>
</dbReference>
<feature type="region of interest" description="Disordered" evidence="4">
    <location>
        <begin position="334"/>
        <end position="356"/>
    </location>
</feature>
<feature type="compositionally biased region" description="Basic and acidic residues" evidence="4">
    <location>
        <begin position="728"/>
        <end position="737"/>
    </location>
</feature>
<feature type="region of interest" description="Disordered" evidence="4">
    <location>
        <begin position="456"/>
        <end position="648"/>
    </location>
</feature>
<organism evidence="6 7">
    <name type="scientific">Paramormyrops kingsleyae</name>
    <dbReference type="NCBI Taxonomy" id="1676925"/>
    <lineage>
        <taxon>Eukaryota</taxon>
        <taxon>Metazoa</taxon>
        <taxon>Chordata</taxon>
        <taxon>Craniata</taxon>
        <taxon>Vertebrata</taxon>
        <taxon>Euteleostomi</taxon>
        <taxon>Actinopterygii</taxon>
        <taxon>Neopterygii</taxon>
        <taxon>Teleostei</taxon>
        <taxon>Osteoglossocephala</taxon>
        <taxon>Osteoglossomorpha</taxon>
        <taxon>Osteoglossiformes</taxon>
        <taxon>Mormyridae</taxon>
        <taxon>Paramormyrops</taxon>
    </lineage>
</organism>
<dbReference type="PROSITE" id="PS00028">
    <property type="entry name" value="ZINC_FINGER_C2H2_1"/>
    <property type="match status" value="1"/>
</dbReference>
<proteinExistence type="predicted"/>
<evidence type="ECO:0000259" key="5">
    <source>
        <dbReference type="PROSITE" id="PS00028"/>
    </source>
</evidence>
<dbReference type="OrthoDB" id="4822at2759"/>
<dbReference type="KEGG" id="pki:111838631"/>
<feature type="compositionally biased region" description="Basic and acidic residues" evidence="4">
    <location>
        <begin position="625"/>
        <end position="644"/>
    </location>
</feature>
<evidence type="ECO:0000256" key="1">
    <source>
        <dbReference type="ARBA" id="ARBA00022723"/>
    </source>
</evidence>
<feature type="compositionally biased region" description="Polar residues" evidence="4">
    <location>
        <begin position="607"/>
        <end position="616"/>
    </location>
</feature>